<comment type="subcellular location">
    <subcellularLocation>
        <location evidence="1 8">Cell membrane</location>
        <topology evidence="1 8">Multi-pass membrane protein</topology>
    </subcellularLocation>
</comment>
<name>A0ABV7IX88_9RHOB</name>
<feature type="transmembrane region" description="Helical" evidence="8">
    <location>
        <begin position="119"/>
        <end position="140"/>
    </location>
</feature>
<dbReference type="RefSeq" id="WP_380071329.1">
    <property type="nucleotide sequence ID" value="NZ_JBHRTO010000001.1"/>
</dbReference>
<dbReference type="InterPro" id="IPR035906">
    <property type="entry name" value="MetI-like_sf"/>
</dbReference>
<evidence type="ECO:0000256" key="4">
    <source>
        <dbReference type="ARBA" id="ARBA00022475"/>
    </source>
</evidence>
<dbReference type="Pfam" id="PF00528">
    <property type="entry name" value="BPD_transp_1"/>
    <property type="match status" value="1"/>
</dbReference>
<dbReference type="SUPFAM" id="SSF161098">
    <property type="entry name" value="MetI-like"/>
    <property type="match status" value="1"/>
</dbReference>
<accession>A0ABV7IX88</accession>
<organism evidence="10 11">
    <name type="scientific">Cypionkella sinensis</name>
    <dbReference type="NCBI Taxonomy" id="1756043"/>
    <lineage>
        <taxon>Bacteria</taxon>
        <taxon>Pseudomonadati</taxon>
        <taxon>Pseudomonadota</taxon>
        <taxon>Alphaproteobacteria</taxon>
        <taxon>Rhodobacterales</taxon>
        <taxon>Paracoccaceae</taxon>
        <taxon>Cypionkella</taxon>
    </lineage>
</organism>
<feature type="domain" description="ABC transmembrane type-1" evidence="9">
    <location>
        <begin position="85"/>
        <end position="291"/>
    </location>
</feature>
<evidence type="ECO:0000256" key="6">
    <source>
        <dbReference type="ARBA" id="ARBA00022989"/>
    </source>
</evidence>
<dbReference type="Gene3D" id="1.10.3720.10">
    <property type="entry name" value="MetI-like"/>
    <property type="match status" value="1"/>
</dbReference>
<keyword evidence="3 8" id="KW-0813">Transport</keyword>
<proteinExistence type="inferred from homology"/>
<feature type="transmembrane region" description="Helical" evidence="8">
    <location>
        <begin position="214"/>
        <end position="236"/>
    </location>
</feature>
<dbReference type="Proteomes" id="UP001595547">
    <property type="component" value="Unassembled WGS sequence"/>
</dbReference>
<keyword evidence="7 8" id="KW-0472">Membrane</keyword>
<evidence type="ECO:0000259" key="9">
    <source>
        <dbReference type="PROSITE" id="PS50928"/>
    </source>
</evidence>
<comment type="similarity">
    <text evidence="2">Belongs to the binding-protein-dependent transport system permease family. CysTW subfamily.</text>
</comment>
<gene>
    <name evidence="10" type="ORF">ACFOGH_01745</name>
</gene>
<evidence type="ECO:0000256" key="3">
    <source>
        <dbReference type="ARBA" id="ARBA00022448"/>
    </source>
</evidence>
<feature type="transmembrane region" description="Helical" evidence="8">
    <location>
        <begin position="172"/>
        <end position="193"/>
    </location>
</feature>
<feature type="transmembrane region" description="Helical" evidence="8">
    <location>
        <begin position="272"/>
        <end position="292"/>
    </location>
</feature>
<sequence>MSAAEEAQAAQSVRNGWLLSTPALVILTLFAVGPLMIVVVYSFLAPGQYGNVEWAFSLDGWRGILWTKDIFDDTWGMADANVTIFWRSIKLSVLTTVLTFAVGFPTAWFIATRPAKSRALWLFLITIPFWTNLLIRTYAINEVIRNEGLLNTVLIKLGLISEPLRIIYTDTAVFIGMAYVYLPLMVLPLFAAIDRFDMRLLEAGYDLYASRMQVLRRVILPIVKPGIIAGSILVFVPSLGAYVTPRVLGGGKQMMIGNFIDLQFGQGRNWPLGAALSLTLLIIVTVALLIYVKYANRDVSNGH</sequence>
<dbReference type="EMBL" id="JBHRTO010000001">
    <property type="protein sequence ID" value="MFC3179697.1"/>
    <property type="molecule type" value="Genomic_DNA"/>
</dbReference>
<evidence type="ECO:0000313" key="10">
    <source>
        <dbReference type="EMBL" id="MFC3179697.1"/>
    </source>
</evidence>
<keyword evidence="5 8" id="KW-0812">Transmembrane</keyword>
<protein>
    <submittedName>
        <fullName evidence="10">ABC transporter permease</fullName>
    </submittedName>
</protein>
<dbReference type="InterPro" id="IPR000515">
    <property type="entry name" value="MetI-like"/>
</dbReference>
<evidence type="ECO:0000313" key="11">
    <source>
        <dbReference type="Proteomes" id="UP001595547"/>
    </source>
</evidence>
<evidence type="ECO:0000256" key="2">
    <source>
        <dbReference type="ARBA" id="ARBA00007069"/>
    </source>
</evidence>
<dbReference type="CDD" id="cd06261">
    <property type="entry name" value="TM_PBP2"/>
    <property type="match status" value="1"/>
</dbReference>
<dbReference type="PANTHER" id="PTHR42929">
    <property type="entry name" value="INNER MEMBRANE ABC TRANSPORTER PERMEASE PROTEIN YDCU-RELATED-RELATED"/>
    <property type="match status" value="1"/>
</dbReference>
<reference evidence="11" key="1">
    <citation type="journal article" date="2019" name="Int. J. Syst. Evol. Microbiol.">
        <title>The Global Catalogue of Microorganisms (GCM) 10K type strain sequencing project: providing services to taxonomists for standard genome sequencing and annotation.</title>
        <authorList>
            <consortium name="The Broad Institute Genomics Platform"/>
            <consortium name="The Broad Institute Genome Sequencing Center for Infectious Disease"/>
            <person name="Wu L."/>
            <person name="Ma J."/>
        </authorList>
    </citation>
    <scope>NUCLEOTIDE SEQUENCE [LARGE SCALE GENOMIC DNA]</scope>
    <source>
        <strain evidence="11">KCTC 52039</strain>
    </source>
</reference>
<keyword evidence="4" id="KW-1003">Cell membrane</keyword>
<evidence type="ECO:0000256" key="5">
    <source>
        <dbReference type="ARBA" id="ARBA00022692"/>
    </source>
</evidence>
<dbReference type="PROSITE" id="PS50928">
    <property type="entry name" value="ABC_TM1"/>
    <property type="match status" value="1"/>
</dbReference>
<evidence type="ECO:0000256" key="1">
    <source>
        <dbReference type="ARBA" id="ARBA00004651"/>
    </source>
</evidence>
<keyword evidence="6 8" id="KW-1133">Transmembrane helix</keyword>
<dbReference type="PANTHER" id="PTHR42929:SF1">
    <property type="entry name" value="INNER MEMBRANE ABC TRANSPORTER PERMEASE PROTEIN YDCU-RELATED"/>
    <property type="match status" value="1"/>
</dbReference>
<keyword evidence="11" id="KW-1185">Reference proteome</keyword>
<feature type="transmembrane region" description="Helical" evidence="8">
    <location>
        <begin position="24"/>
        <end position="44"/>
    </location>
</feature>
<feature type="transmembrane region" description="Helical" evidence="8">
    <location>
        <begin position="91"/>
        <end position="112"/>
    </location>
</feature>
<evidence type="ECO:0000256" key="7">
    <source>
        <dbReference type="ARBA" id="ARBA00023136"/>
    </source>
</evidence>
<evidence type="ECO:0000256" key="8">
    <source>
        <dbReference type="RuleBase" id="RU363032"/>
    </source>
</evidence>
<comment type="caution">
    <text evidence="10">The sequence shown here is derived from an EMBL/GenBank/DDBJ whole genome shotgun (WGS) entry which is preliminary data.</text>
</comment>